<keyword evidence="2" id="KW-0808">Transferase</keyword>
<dbReference type="Gene3D" id="3.40.47.10">
    <property type="match status" value="2"/>
</dbReference>
<dbReference type="Pfam" id="PF00195">
    <property type="entry name" value="Chal_sti_synt_N"/>
    <property type="match status" value="1"/>
</dbReference>
<dbReference type="InterPro" id="IPR011141">
    <property type="entry name" value="Polyketide_synthase_type-III"/>
</dbReference>
<dbReference type="EMBL" id="RJKX01000014">
    <property type="protein sequence ID" value="ROP90586.1"/>
    <property type="molecule type" value="Genomic_DNA"/>
</dbReference>
<evidence type="ECO:0000256" key="2">
    <source>
        <dbReference type="ARBA" id="ARBA00022679"/>
    </source>
</evidence>
<gene>
    <name evidence="7" type="ORF">EDC65_2437</name>
</gene>
<keyword evidence="3" id="KW-0012">Acyltransferase</keyword>
<protein>
    <submittedName>
        <fullName evidence="7">Alkylresorcinol/alkylpyrone synthase</fullName>
    </submittedName>
</protein>
<feature type="domain" description="Chalcone/stilbene synthase C-terminal" evidence="6">
    <location>
        <begin position="228"/>
        <end position="361"/>
    </location>
</feature>
<keyword evidence="8" id="KW-1185">Reference proteome</keyword>
<evidence type="ECO:0000259" key="5">
    <source>
        <dbReference type="Pfam" id="PF00195"/>
    </source>
</evidence>
<dbReference type="OrthoDB" id="9786288at2"/>
<dbReference type="GO" id="GO:0030639">
    <property type="term" value="P:polyketide biosynthetic process"/>
    <property type="evidence" value="ECO:0007669"/>
    <property type="project" value="TreeGrafter"/>
</dbReference>
<evidence type="ECO:0000256" key="4">
    <source>
        <dbReference type="PIRSR" id="PIRSR000451-1"/>
    </source>
</evidence>
<dbReference type="InterPro" id="IPR001099">
    <property type="entry name" value="Chalcone/stilbene_synt_N"/>
</dbReference>
<evidence type="ECO:0000256" key="1">
    <source>
        <dbReference type="ARBA" id="ARBA00005531"/>
    </source>
</evidence>
<name>A0A3N1LJI9_9PROT</name>
<accession>A0A3N1LJI9</accession>
<dbReference type="CDD" id="cd00831">
    <property type="entry name" value="CHS_like"/>
    <property type="match status" value="1"/>
</dbReference>
<dbReference type="InterPro" id="IPR012328">
    <property type="entry name" value="Chalcone/stilbene_synt_C"/>
</dbReference>
<organism evidence="7 8">
    <name type="scientific">Stella humosa</name>
    <dbReference type="NCBI Taxonomy" id="94"/>
    <lineage>
        <taxon>Bacteria</taxon>
        <taxon>Pseudomonadati</taxon>
        <taxon>Pseudomonadota</taxon>
        <taxon>Alphaproteobacteria</taxon>
        <taxon>Rhodospirillales</taxon>
        <taxon>Stellaceae</taxon>
        <taxon>Stella</taxon>
    </lineage>
</organism>
<sequence length="365" mass="38727">MRLEDEPASEPRLVALATAVPRHFLAQEAVAEAASAIFAEAGGGFQHLAPVYRHAEIRQRRSCVPLEWFARPHGLAERNRLFLDHAVALLAEAATAALDQAGLAASDIDMLVTVSSTGIATPALDARLMARLPFRADVQRLPVFGLGCAGGVLGLARAAALARAAPGSRVLLLAVELCSLTFRRDDRRPTNIVATALFGDGAAAAIVTCRDDDPPGVPLGPWGEHTWPGSIDVMGWELDDEGFQVVFSREIPALVRQCLRPAVDAFLARHAVPWAGLDGFLCHPGGAKVLDALADCLELRPADLRHARAVLRDHGNMSSVTVLFVLRAAMDEARTGRGPGIGGRCLMTALGPGFTAGMLMLDLGR</sequence>
<feature type="active site" description="Acyl-thioester intermediate" evidence="4">
    <location>
        <position position="148"/>
    </location>
</feature>
<dbReference type="PANTHER" id="PTHR11877">
    <property type="entry name" value="HYDROXYMETHYLGLUTARYL-COA SYNTHASE"/>
    <property type="match status" value="1"/>
</dbReference>
<evidence type="ECO:0000313" key="8">
    <source>
        <dbReference type="Proteomes" id="UP000278222"/>
    </source>
</evidence>
<proteinExistence type="inferred from homology"/>
<dbReference type="AlphaFoldDB" id="A0A3N1LJI9"/>
<dbReference type="Proteomes" id="UP000278222">
    <property type="component" value="Unassembled WGS sequence"/>
</dbReference>
<evidence type="ECO:0000259" key="6">
    <source>
        <dbReference type="Pfam" id="PF02797"/>
    </source>
</evidence>
<evidence type="ECO:0000313" key="7">
    <source>
        <dbReference type="EMBL" id="ROP90586.1"/>
    </source>
</evidence>
<dbReference type="GO" id="GO:0016747">
    <property type="term" value="F:acyltransferase activity, transferring groups other than amino-acyl groups"/>
    <property type="evidence" value="ECO:0007669"/>
    <property type="project" value="InterPro"/>
</dbReference>
<evidence type="ECO:0000256" key="3">
    <source>
        <dbReference type="ARBA" id="ARBA00023315"/>
    </source>
</evidence>
<dbReference type="RefSeq" id="WP_123689998.1">
    <property type="nucleotide sequence ID" value="NZ_AP019700.1"/>
</dbReference>
<comment type="caution">
    <text evidence="7">The sequence shown here is derived from an EMBL/GenBank/DDBJ whole genome shotgun (WGS) entry which is preliminary data.</text>
</comment>
<feature type="domain" description="Chalcone/stilbene synthase N-terminal" evidence="5">
    <location>
        <begin position="75"/>
        <end position="208"/>
    </location>
</feature>
<dbReference type="InterPro" id="IPR016039">
    <property type="entry name" value="Thiolase-like"/>
</dbReference>
<dbReference type="PIRSF" id="PIRSF000451">
    <property type="entry name" value="PKS_III"/>
    <property type="match status" value="1"/>
</dbReference>
<dbReference type="PANTHER" id="PTHR11877:SF99">
    <property type="entry name" value="1,3,6,8-TETRAHYDROXYNAPHTHALENE SYNTHASE"/>
    <property type="match status" value="1"/>
</dbReference>
<reference evidence="7 8" key="1">
    <citation type="submission" date="2018-11" db="EMBL/GenBank/DDBJ databases">
        <title>Genomic Encyclopedia of Type Strains, Phase IV (KMG-IV): sequencing the most valuable type-strain genomes for metagenomic binning, comparative biology and taxonomic classification.</title>
        <authorList>
            <person name="Goeker M."/>
        </authorList>
    </citation>
    <scope>NUCLEOTIDE SEQUENCE [LARGE SCALE GENOMIC DNA]</scope>
    <source>
        <strain evidence="7 8">DSM 5900</strain>
    </source>
</reference>
<comment type="similarity">
    <text evidence="1">Belongs to the thiolase-like superfamily. Chalcone/stilbene synthases family.</text>
</comment>
<dbReference type="Pfam" id="PF02797">
    <property type="entry name" value="Chal_sti_synt_C"/>
    <property type="match status" value="1"/>
</dbReference>
<dbReference type="SUPFAM" id="SSF53901">
    <property type="entry name" value="Thiolase-like"/>
    <property type="match status" value="2"/>
</dbReference>